<protein>
    <submittedName>
        <fullName evidence="1">Uncharacterized protein</fullName>
    </submittedName>
</protein>
<dbReference type="Proteomes" id="UP001219934">
    <property type="component" value="Unassembled WGS sequence"/>
</dbReference>
<gene>
    <name evidence="1" type="ORF">JOQ06_006552</name>
</gene>
<feature type="non-terminal residue" evidence="1">
    <location>
        <position position="211"/>
    </location>
</feature>
<organism evidence="1 2">
    <name type="scientific">Pogonophryne albipinna</name>
    <dbReference type="NCBI Taxonomy" id="1090488"/>
    <lineage>
        <taxon>Eukaryota</taxon>
        <taxon>Metazoa</taxon>
        <taxon>Chordata</taxon>
        <taxon>Craniata</taxon>
        <taxon>Vertebrata</taxon>
        <taxon>Euteleostomi</taxon>
        <taxon>Actinopterygii</taxon>
        <taxon>Neopterygii</taxon>
        <taxon>Teleostei</taxon>
        <taxon>Neoteleostei</taxon>
        <taxon>Acanthomorphata</taxon>
        <taxon>Eupercaria</taxon>
        <taxon>Perciformes</taxon>
        <taxon>Notothenioidei</taxon>
        <taxon>Pogonophryne</taxon>
    </lineage>
</organism>
<name>A0AAD6A5G6_9TELE</name>
<accession>A0AAD6A5G6</accession>
<evidence type="ECO:0000313" key="1">
    <source>
        <dbReference type="EMBL" id="KAJ4918789.1"/>
    </source>
</evidence>
<sequence>RAKHAITFRNTKTLSAPALTSTIAAHLASILLTTTVDGLRLKTRTDHAVHREAYQDHVKAYKEALSLARSSYYSTLIGIQQSQPRMLFSTINRLLRPLDPHHPPGALDLCSKFLVFFRAKVDSIHQQLLVPSPPPPPTPTAPQLQGITRPPRCCLSTFSPVDVIQIAKLVTKAKTSTCSLDPMPTALVKAALSTICPIIVDIVNLSLSSGT</sequence>
<dbReference type="AlphaFoldDB" id="A0AAD6A5G6"/>
<proteinExistence type="predicted"/>
<dbReference type="EMBL" id="JAPTMU010000404">
    <property type="protein sequence ID" value="KAJ4918789.1"/>
    <property type="molecule type" value="Genomic_DNA"/>
</dbReference>
<keyword evidence="2" id="KW-1185">Reference proteome</keyword>
<comment type="caution">
    <text evidence="1">The sequence shown here is derived from an EMBL/GenBank/DDBJ whole genome shotgun (WGS) entry which is preliminary data.</text>
</comment>
<reference evidence="1" key="1">
    <citation type="submission" date="2022-11" db="EMBL/GenBank/DDBJ databases">
        <title>Chromosome-level genome of Pogonophryne albipinna.</title>
        <authorList>
            <person name="Jo E."/>
        </authorList>
    </citation>
    <scope>NUCLEOTIDE SEQUENCE</scope>
    <source>
        <strain evidence="1">SGF0006</strain>
        <tissue evidence="1">Muscle</tissue>
    </source>
</reference>
<evidence type="ECO:0000313" key="2">
    <source>
        <dbReference type="Proteomes" id="UP001219934"/>
    </source>
</evidence>
<feature type="non-terminal residue" evidence="1">
    <location>
        <position position="1"/>
    </location>
</feature>